<evidence type="ECO:0000313" key="7">
    <source>
        <dbReference type="EMBL" id="CAF4603680.1"/>
    </source>
</evidence>
<evidence type="ECO:0000313" key="5">
    <source>
        <dbReference type="EMBL" id="CAF3791005.1"/>
    </source>
</evidence>
<dbReference type="Proteomes" id="UP000663848">
    <property type="component" value="Unassembled WGS sequence"/>
</dbReference>
<evidence type="ECO:0000313" key="2">
    <source>
        <dbReference type="EMBL" id="CAF3621697.1"/>
    </source>
</evidence>
<dbReference type="Proteomes" id="UP000663872">
    <property type="component" value="Unassembled WGS sequence"/>
</dbReference>
<evidence type="ECO:0000313" key="10">
    <source>
        <dbReference type="Proteomes" id="UP000663865"/>
    </source>
</evidence>
<evidence type="ECO:0000313" key="9">
    <source>
        <dbReference type="EMBL" id="CAF4898999.1"/>
    </source>
</evidence>
<sequence length="128" mass="15416">MVRAYGTGVYCSYTADYSFSYSRKTNNLLACAAIPQQDENGYIQHRYGNILVLPTVSRIIPLFLVDFEYQNRSELNYPWFQQQPLDEYDERKQRTVCLRKYFQKILNYMNDQQRNNNRYQSRIFGLHE</sequence>
<evidence type="ECO:0000313" key="3">
    <source>
        <dbReference type="EMBL" id="CAF3728304.1"/>
    </source>
</evidence>
<dbReference type="EMBL" id="CAJOBO010003586">
    <property type="protein sequence ID" value="CAF4497365.1"/>
    <property type="molecule type" value="Genomic_DNA"/>
</dbReference>
<dbReference type="Proteomes" id="UP000663833">
    <property type="component" value="Unassembled WGS sequence"/>
</dbReference>
<dbReference type="EMBL" id="CAJOBS010005400">
    <property type="protein sequence ID" value="CAF4898999.1"/>
    <property type="molecule type" value="Genomic_DNA"/>
</dbReference>
<evidence type="ECO:0008006" key="11">
    <source>
        <dbReference type="Google" id="ProtNLM"/>
    </source>
</evidence>
<dbReference type="EMBL" id="CAJOBR010006349">
    <property type="protein sequence ID" value="CAF4842234.1"/>
    <property type="molecule type" value="Genomic_DNA"/>
</dbReference>
<dbReference type="AlphaFoldDB" id="A0A819AX28"/>
<dbReference type="Proteomes" id="UP000663851">
    <property type="component" value="Unassembled WGS sequence"/>
</dbReference>
<dbReference type="EMBL" id="CAJOBQ010003364">
    <property type="protein sequence ID" value="CAF4603680.1"/>
    <property type="molecule type" value="Genomic_DNA"/>
</dbReference>
<evidence type="ECO:0000313" key="4">
    <source>
        <dbReference type="EMBL" id="CAF3779157.1"/>
    </source>
</evidence>
<dbReference type="Proteomes" id="UP000663865">
    <property type="component" value="Unassembled WGS sequence"/>
</dbReference>
<evidence type="ECO:0000313" key="8">
    <source>
        <dbReference type="EMBL" id="CAF4842234.1"/>
    </source>
</evidence>
<evidence type="ECO:0000313" key="1">
    <source>
        <dbReference type="EMBL" id="CAF3384385.1"/>
    </source>
</evidence>
<dbReference type="EMBL" id="CAJNYU010004136">
    <property type="protein sequence ID" value="CAF3728304.1"/>
    <property type="molecule type" value="Genomic_DNA"/>
</dbReference>
<comment type="caution">
    <text evidence="5">The sequence shown here is derived from an EMBL/GenBank/DDBJ whole genome shotgun (WGS) entry which is preliminary data.</text>
</comment>
<dbReference type="EMBL" id="CAJNYV010005934">
    <property type="protein sequence ID" value="CAF3791005.1"/>
    <property type="molecule type" value="Genomic_DNA"/>
</dbReference>
<dbReference type="Proteomes" id="UP000663862">
    <property type="component" value="Unassembled WGS sequence"/>
</dbReference>
<reference evidence="5" key="1">
    <citation type="submission" date="2021-02" db="EMBL/GenBank/DDBJ databases">
        <authorList>
            <person name="Nowell W R."/>
        </authorList>
    </citation>
    <scope>NUCLEOTIDE SEQUENCE</scope>
</reference>
<proteinExistence type="predicted"/>
<gene>
    <name evidence="3" type="ORF">FME351_LOCUS29515</name>
    <name evidence="4" type="ORF">GRG538_LOCUS32945</name>
    <name evidence="6" type="ORF">HFQ381_LOCUS27503</name>
    <name evidence="5" type="ORF">KIK155_LOCUS31873</name>
    <name evidence="2" type="ORF">LUA448_LOCUS31460</name>
    <name evidence="8" type="ORF">QYT958_LOCUS26517</name>
    <name evidence="1" type="ORF">TIS948_LOCUS26244</name>
    <name evidence="9" type="ORF">TOA249_LOCUS30536</name>
    <name evidence="7" type="ORF">TSG867_LOCUS27987</name>
</gene>
<protein>
    <recommendedName>
        <fullName evidence="11">PARP catalytic domain-containing protein</fullName>
    </recommendedName>
</protein>
<dbReference type="Proteomes" id="UP000663869">
    <property type="component" value="Unassembled WGS sequence"/>
</dbReference>
<evidence type="ECO:0000313" key="6">
    <source>
        <dbReference type="EMBL" id="CAF4497365.1"/>
    </source>
</evidence>
<dbReference type="OrthoDB" id="421809at2759"/>
<dbReference type="EMBL" id="CAJNYT010005843">
    <property type="protein sequence ID" value="CAF3779157.1"/>
    <property type="molecule type" value="Genomic_DNA"/>
</dbReference>
<name>A0A819AX28_9BILA</name>
<dbReference type="Proteomes" id="UP000663825">
    <property type="component" value="Unassembled WGS sequence"/>
</dbReference>
<dbReference type="EMBL" id="CAJNXB010004619">
    <property type="protein sequence ID" value="CAF3384385.1"/>
    <property type="molecule type" value="Genomic_DNA"/>
</dbReference>
<dbReference type="EMBL" id="CAJNYD010004668">
    <property type="protein sequence ID" value="CAF3621697.1"/>
    <property type="molecule type" value="Genomic_DNA"/>
</dbReference>
<organism evidence="5 10">
    <name type="scientific">Rotaria socialis</name>
    <dbReference type="NCBI Taxonomy" id="392032"/>
    <lineage>
        <taxon>Eukaryota</taxon>
        <taxon>Metazoa</taxon>
        <taxon>Spiralia</taxon>
        <taxon>Gnathifera</taxon>
        <taxon>Rotifera</taxon>
        <taxon>Eurotatoria</taxon>
        <taxon>Bdelloidea</taxon>
        <taxon>Philodinida</taxon>
        <taxon>Philodinidae</taxon>
        <taxon>Rotaria</taxon>
    </lineage>
</organism>
<accession>A0A819AX28</accession>
<dbReference type="Proteomes" id="UP000663838">
    <property type="component" value="Unassembled WGS sequence"/>
</dbReference>